<dbReference type="EMBL" id="BOQE01000001">
    <property type="protein sequence ID" value="GIM45340.1"/>
    <property type="molecule type" value="Genomic_DNA"/>
</dbReference>
<dbReference type="Pfam" id="PF01370">
    <property type="entry name" value="Epimerase"/>
    <property type="match status" value="1"/>
</dbReference>
<evidence type="ECO:0000313" key="3">
    <source>
        <dbReference type="EMBL" id="GIM45340.1"/>
    </source>
</evidence>
<feature type="domain" description="NAD-dependent epimerase/dehydratase" evidence="2">
    <location>
        <begin position="6"/>
        <end position="236"/>
    </location>
</feature>
<evidence type="ECO:0000313" key="4">
    <source>
        <dbReference type="Proteomes" id="UP001057291"/>
    </source>
</evidence>
<comment type="caution">
    <text evidence="3">The sequence shown here is derived from an EMBL/GenBank/DDBJ whole genome shotgun (WGS) entry which is preliminary data.</text>
</comment>
<dbReference type="Gene3D" id="3.40.50.720">
    <property type="entry name" value="NAD(P)-binding Rossmann-like Domain"/>
    <property type="match status" value="1"/>
</dbReference>
<dbReference type="SUPFAM" id="SSF51735">
    <property type="entry name" value="NAD(P)-binding Rossmann-fold domains"/>
    <property type="match status" value="1"/>
</dbReference>
<protein>
    <submittedName>
        <fullName evidence="3">UDP-glucose 4-epimerase</fullName>
    </submittedName>
</protein>
<dbReference type="PANTHER" id="PTHR43000">
    <property type="entry name" value="DTDP-D-GLUCOSE 4,6-DEHYDRATASE-RELATED"/>
    <property type="match status" value="1"/>
</dbReference>
<keyword evidence="4" id="KW-1185">Reference proteome</keyword>
<name>A0AAV4LBZ6_9BACL</name>
<dbReference type="CDD" id="cd05256">
    <property type="entry name" value="UDP_AE_SDR_e"/>
    <property type="match status" value="1"/>
</dbReference>
<gene>
    <name evidence="3" type="ORF">DNHGIG_08890</name>
</gene>
<accession>A0AAV4LBZ6</accession>
<proteinExistence type="inferred from homology"/>
<sequence>MDIVKVLVTGGAGFIGSHIVDELLQHGHEVTVVDNLSTGQLQNVHPQAKFLKVDIYKDDLNPVFAQGFDIVIHHAAQPNVPRSLKEPIIDAEVNILGTIKLLEACRMHGIKKVIYASSAAVYGTPVKLPIPEEHPLSPLSPYGISKLTPEYYLRVYHEIYGLRYTILRYANIYGPRQNPKGEAGVVAIFVDQFCKGQAPTIFGDGEATRDYVYVGDVAIANRLALTAGDGETLNVATGKKVSVNELVRILLSITKKDILPIHGPVRPGDIVHSTLSNERIRQVLGWEPQVTLEEGLRRTVEWAQAQAALEEV</sequence>
<dbReference type="Proteomes" id="UP001057291">
    <property type="component" value="Unassembled WGS sequence"/>
</dbReference>
<dbReference type="InterPro" id="IPR036291">
    <property type="entry name" value="NAD(P)-bd_dom_sf"/>
</dbReference>
<dbReference type="InterPro" id="IPR001509">
    <property type="entry name" value="Epimerase_deHydtase"/>
</dbReference>
<reference evidence="3" key="1">
    <citation type="journal article" date="2023" name="Int. J. Syst. Evol. Microbiol.">
        <title>Collibacillus ludicampi gen. nov., sp. nov., a new soil bacterium of the family Alicyclobacillaceae.</title>
        <authorList>
            <person name="Jojima T."/>
            <person name="Ioku Y."/>
            <person name="Fukuta Y."/>
            <person name="Shirasaka N."/>
            <person name="Matsumura Y."/>
            <person name="Mori M."/>
        </authorList>
    </citation>
    <scope>NUCLEOTIDE SEQUENCE</scope>
    <source>
        <strain evidence="3">TP075</strain>
    </source>
</reference>
<evidence type="ECO:0000259" key="2">
    <source>
        <dbReference type="Pfam" id="PF01370"/>
    </source>
</evidence>
<comment type="similarity">
    <text evidence="1">Belongs to the NAD(P)-dependent epimerase/dehydratase family.</text>
</comment>
<evidence type="ECO:0000256" key="1">
    <source>
        <dbReference type="ARBA" id="ARBA00007637"/>
    </source>
</evidence>
<organism evidence="3 4">
    <name type="scientific">Collibacillus ludicampi</name>
    <dbReference type="NCBI Taxonomy" id="2771369"/>
    <lineage>
        <taxon>Bacteria</taxon>
        <taxon>Bacillati</taxon>
        <taxon>Bacillota</taxon>
        <taxon>Bacilli</taxon>
        <taxon>Bacillales</taxon>
        <taxon>Alicyclobacillaceae</taxon>
        <taxon>Collibacillus</taxon>
    </lineage>
</organism>
<dbReference type="AlphaFoldDB" id="A0AAV4LBZ6"/>